<evidence type="ECO:0000313" key="2">
    <source>
        <dbReference type="Proteomes" id="UP001230649"/>
    </source>
</evidence>
<sequence length="741" mass="86882">MSDSPSKAAGEWQEYKAPDGRTYWSHSVTKQSRWDKPDDLKTPFERAMAKTQWKQYMSKDRPYYVNTATRETVWELPKDLKDLKQRVEEEEEETKRRIEAGEQPEGDVKRIEDRPQDNSQALTRHDPNRAASRERSPSPALSNIESIDDPLANLGPEPVVPPTGFHNDIEAEKAFIYLLKKFRVDDTWTWDVTIRKIIVDPLYKSLKTMAEKKHVWQKYISDLVDNAEAARQEKISRLRPHYKRLFQQNKDRIKAYSTFRTAENLFANDRVWNTLERVEDRKTLFDEYVHDLRTAKQNAETALRQRNLAVMKSLIKQLPITVSTRWRDARNMIIESPQFKADKSLQNIEDIDILEIYDDYSTSLIREHGENMRKAQSEKARRARKARDGFRESLAEMEAKGQLTSRMKWKEFLPLIEDNEAYENLLGMPGSSPLDLFRDVVDDIAEAVGEAIRRVMAAAENSDHKFELGMTREEFDRFLEEHKLTSVIDAKHVQEVYEILMSRLERDAADKKRRAERKRRHLIDDLRYAMKKAEPPIDLDGTYEDAIPAMEQIREYKDLDEEGRKEAFEKFVRRQKEKLRERTRDKEREREREAANSDAEGSAAGHRSKSNRRSASPTGSDRRSGEKRSRHDKDRSNRERDADYRPRDKERSSKDKRSREDRYDDDREDEDKYRKSSKDEYRSRRKGEADDEPLDDEHVTKKPRLEDQEGGKNSEAISEAGGANGVTKAEKNEEGEIDMAV</sequence>
<organism evidence="1 2">
    <name type="scientific">Naganishia adeliensis</name>
    <dbReference type="NCBI Taxonomy" id="92952"/>
    <lineage>
        <taxon>Eukaryota</taxon>
        <taxon>Fungi</taxon>
        <taxon>Dikarya</taxon>
        <taxon>Basidiomycota</taxon>
        <taxon>Agaricomycotina</taxon>
        <taxon>Tremellomycetes</taxon>
        <taxon>Filobasidiales</taxon>
        <taxon>Filobasidiaceae</taxon>
        <taxon>Naganishia</taxon>
    </lineage>
</organism>
<dbReference type="EMBL" id="JASBWS010000001">
    <property type="protein sequence ID" value="KAJ9117740.1"/>
    <property type="molecule type" value="Genomic_DNA"/>
</dbReference>
<name>A0ACC2X2D3_9TREE</name>
<dbReference type="Proteomes" id="UP001230649">
    <property type="component" value="Unassembled WGS sequence"/>
</dbReference>
<reference evidence="1" key="1">
    <citation type="submission" date="2023-04" db="EMBL/GenBank/DDBJ databases">
        <title>Draft Genome sequencing of Naganishia species isolated from polar environments using Oxford Nanopore Technology.</title>
        <authorList>
            <person name="Leo P."/>
            <person name="Venkateswaran K."/>
        </authorList>
    </citation>
    <scope>NUCLEOTIDE SEQUENCE</scope>
    <source>
        <strain evidence="1">MNA-CCFEE 5262</strain>
    </source>
</reference>
<protein>
    <submittedName>
        <fullName evidence="1">Uncharacterized protein</fullName>
    </submittedName>
</protein>
<keyword evidence="2" id="KW-1185">Reference proteome</keyword>
<evidence type="ECO:0000313" key="1">
    <source>
        <dbReference type="EMBL" id="KAJ9117740.1"/>
    </source>
</evidence>
<gene>
    <name evidence="1" type="ORF">QFC20_000018</name>
</gene>
<proteinExistence type="predicted"/>
<accession>A0ACC2X2D3</accession>
<comment type="caution">
    <text evidence="1">The sequence shown here is derived from an EMBL/GenBank/DDBJ whole genome shotgun (WGS) entry which is preliminary data.</text>
</comment>